<feature type="region of interest" description="Disordered" evidence="1">
    <location>
        <begin position="1"/>
        <end position="46"/>
    </location>
</feature>
<evidence type="ECO:0000256" key="1">
    <source>
        <dbReference type="SAM" id="MobiDB-lite"/>
    </source>
</evidence>
<proteinExistence type="predicted"/>
<dbReference type="RefSeq" id="WP_163127431.1">
    <property type="nucleotide sequence ID" value="NZ_CP065745.1"/>
</dbReference>
<dbReference type="KEGG" id="aall:I6G90_18030"/>
<dbReference type="AlphaFoldDB" id="A0A7T2PEF8"/>
<name>A0A7T2PEF8_9GAMM</name>
<evidence type="ECO:0000313" key="2">
    <source>
        <dbReference type="EMBL" id="QPR54298.1"/>
    </source>
</evidence>
<sequence>MQNIKTPQQDGSGPHRQGNSRTNAKRETVKRPPVYAAQQPSKNEFK</sequence>
<organism evidence="2 3">
    <name type="scientific">Aeromonas allosaccharophila</name>
    <dbReference type="NCBI Taxonomy" id="656"/>
    <lineage>
        <taxon>Bacteria</taxon>
        <taxon>Pseudomonadati</taxon>
        <taxon>Pseudomonadota</taxon>
        <taxon>Gammaproteobacteria</taxon>
        <taxon>Aeromonadales</taxon>
        <taxon>Aeromonadaceae</taxon>
        <taxon>Aeromonas</taxon>
    </lineage>
</organism>
<accession>A0A7T2PEF8</accession>
<dbReference type="EMBL" id="CP065745">
    <property type="protein sequence ID" value="QPR54298.1"/>
    <property type="molecule type" value="Genomic_DNA"/>
</dbReference>
<dbReference type="Proteomes" id="UP000595101">
    <property type="component" value="Chromosome"/>
</dbReference>
<protein>
    <submittedName>
        <fullName evidence="2">Uncharacterized protein</fullName>
    </submittedName>
</protein>
<feature type="compositionally biased region" description="Polar residues" evidence="1">
    <location>
        <begin position="1"/>
        <end position="22"/>
    </location>
</feature>
<reference evidence="2 3" key="1">
    <citation type="submission" date="2020-12" db="EMBL/GenBank/DDBJ databases">
        <title>FDA dAtabase for Regulatory Grade micrObial Sequences (FDA-ARGOS): Supporting development and validation of Infectious Disease Dx tests.</title>
        <authorList>
            <person name="Sproer C."/>
            <person name="Gronow S."/>
            <person name="Severitt S."/>
            <person name="Schroder I."/>
            <person name="Tallon L."/>
            <person name="Sadzewicz L."/>
            <person name="Zhao X."/>
            <person name="Boylan J."/>
            <person name="Ott S."/>
            <person name="Bowen H."/>
            <person name="Vavikolanu K."/>
            <person name="Mehta A."/>
            <person name="Aluvathingal J."/>
            <person name="Nadendla S."/>
            <person name="Lowell S."/>
            <person name="Myers T."/>
            <person name="Yan Y."/>
            <person name="Sichtig H."/>
        </authorList>
    </citation>
    <scope>NUCLEOTIDE SEQUENCE [LARGE SCALE GENOMIC DNA]</scope>
    <source>
        <strain evidence="2 3">FDAARGOS_933</strain>
    </source>
</reference>
<gene>
    <name evidence="2" type="ORF">I6G90_18030</name>
</gene>
<evidence type="ECO:0000313" key="3">
    <source>
        <dbReference type="Proteomes" id="UP000595101"/>
    </source>
</evidence>
<dbReference type="GeneID" id="60787547"/>